<dbReference type="EMBL" id="JACAZF010000005">
    <property type="protein sequence ID" value="KAF7303461.1"/>
    <property type="molecule type" value="Genomic_DNA"/>
</dbReference>
<feature type="transmembrane region" description="Helical" evidence="2">
    <location>
        <begin position="178"/>
        <end position="201"/>
    </location>
</feature>
<sequence length="313" mass="32892">MSIAGLSHCPPRDNNGNFLSEGLATTFGGTTTSKCSYDTPQGTEECTYSNDAYTSGPSSCPGASTTTKAAAGAQQPQPTQPNTHTSTTVKPETPPPTTTPTDTAPAPPPPSPASTHVPHPSPQPSASSSHASSSISPASTASRSLFSPSPPSAAAADSRVPAETSTAPPPSADLSRGAIGGIIAGALLFLLLALLLACCLLRRRHRRRVHTRAETPTPFSSVSSLRGRYQHHDHDAPPGVSLIEHELQLRAVRKALETAHGRESGHIAENDLLRDRVRELEDALLYRTGTRDGRRTELRDVDVQPPMYTPAAA</sequence>
<dbReference type="GeneID" id="59345028"/>
<name>A0A8H6SRM9_9AGAR</name>
<dbReference type="RefSeq" id="XP_037220433.1">
    <property type="nucleotide sequence ID" value="XM_037362512.1"/>
</dbReference>
<dbReference type="AlphaFoldDB" id="A0A8H6SRM9"/>
<evidence type="ECO:0000256" key="2">
    <source>
        <dbReference type="SAM" id="Phobius"/>
    </source>
</evidence>
<gene>
    <name evidence="3" type="ORF">MIND_00574900</name>
</gene>
<proteinExistence type="predicted"/>
<keyword evidence="4" id="KW-1185">Reference proteome</keyword>
<reference evidence="3" key="1">
    <citation type="submission" date="2020-05" db="EMBL/GenBank/DDBJ databases">
        <title>Mycena genomes resolve the evolution of fungal bioluminescence.</title>
        <authorList>
            <person name="Tsai I.J."/>
        </authorList>
    </citation>
    <scope>NUCLEOTIDE SEQUENCE</scope>
    <source>
        <strain evidence="3">171206Taipei</strain>
    </source>
</reference>
<keyword evidence="2" id="KW-0472">Membrane</keyword>
<evidence type="ECO:0000256" key="1">
    <source>
        <dbReference type="SAM" id="MobiDB-lite"/>
    </source>
</evidence>
<feature type="compositionally biased region" description="Low complexity" evidence="1">
    <location>
        <begin position="113"/>
        <end position="166"/>
    </location>
</feature>
<feature type="region of interest" description="Disordered" evidence="1">
    <location>
        <begin position="1"/>
        <end position="174"/>
    </location>
</feature>
<accession>A0A8H6SRM9</accession>
<feature type="compositionally biased region" description="Polar residues" evidence="1">
    <location>
        <begin position="27"/>
        <end position="58"/>
    </location>
</feature>
<keyword evidence="2" id="KW-1133">Transmembrane helix</keyword>
<protein>
    <submittedName>
        <fullName evidence="3">Uncharacterized protein</fullName>
    </submittedName>
</protein>
<keyword evidence="2" id="KW-0812">Transmembrane</keyword>
<organism evidence="3 4">
    <name type="scientific">Mycena indigotica</name>
    <dbReference type="NCBI Taxonomy" id="2126181"/>
    <lineage>
        <taxon>Eukaryota</taxon>
        <taxon>Fungi</taxon>
        <taxon>Dikarya</taxon>
        <taxon>Basidiomycota</taxon>
        <taxon>Agaricomycotina</taxon>
        <taxon>Agaricomycetes</taxon>
        <taxon>Agaricomycetidae</taxon>
        <taxon>Agaricales</taxon>
        <taxon>Marasmiineae</taxon>
        <taxon>Mycenaceae</taxon>
        <taxon>Mycena</taxon>
    </lineage>
</organism>
<evidence type="ECO:0000313" key="4">
    <source>
        <dbReference type="Proteomes" id="UP000636479"/>
    </source>
</evidence>
<feature type="compositionally biased region" description="Low complexity" evidence="1">
    <location>
        <begin position="61"/>
        <end position="91"/>
    </location>
</feature>
<comment type="caution">
    <text evidence="3">The sequence shown here is derived from an EMBL/GenBank/DDBJ whole genome shotgun (WGS) entry which is preliminary data.</text>
</comment>
<feature type="region of interest" description="Disordered" evidence="1">
    <location>
        <begin position="208"/>
        <end position="236"/>
    </location>
</feature>
<dbReference type="Proteomes" id="UP000636479">
    <property type="component" value="Unassembled WGS sequence"/>
</dbReference>
<evidence type="ECO:0000313" key="3">
    <source>
        <dbReference type="EMBL" id="KAF7303461.1"/>
    </source>
</evidence>